<dbReference type="InterPro" id="IPR038063">
    <property type="entry name" value="Transpep_catalytic_dom"/>
</dbReference>
<dbReference type="Pfam" id="PF03734">
    <property type="entry name" value="YkuD"/>
    <property type="match status" value="1"/>
</dbReference>
<feature type="active site" description="Proton donor/acceptor" evidence="7">
    <location>
        <position position="112"/>
    </location>
</feature>
<comment type="caution">
    <text evidence="9">The sequence shown here is derived from an EMBL/GenBank/DDBJ whole genome shotgun (WGS) entry which is preliminary data.</text>
</comment>
<evidence type="ECO:0000256" key="7">
    <source>
        <dbReference type="PROSITE-ProRule" id="PRU01373"/>
    </source>
</evidence>
<dbReference type="SUPFAM" id="SSF141523">
    <property type="entry name" value="L,D-transpeptidase catalytic domain-like"/>
    <property type="match status" value="1"/>
</dbReference>
<keyword evidence="10" id="KW-1185">Reference proteome</keyword>
<dbReference type="CDD" id="cd16913">
    <property type="entry name" value="YkuD_like"/>
    <property type="match status" value="1"/>
</dbReference>
<sequence length="159" mass="18174">MKNIFIIVCFSFFGSLHSETNTIVYVKKADKKLSVVKAGKTILTIPISLGFEPEGPKREEGDGKTPEGTYTIDYQIPEWDYYKALHISYPNKSQLEEAKKRNVKAGSGILIHGMKRHWNWFGHLHTYLNWTHGCMAVTNEEMDLLFEMVPIGSKIIIEP</sequence>
<keyword evidence="4 7" id="KW-0133">Cell shape</keyword>
<dbReference type="Gene3D" id="2.40.440.10">
    <property type="entry name" value="L,D-transpeptidase catalytic domain-like"/>
    <property type="match status" value="1"/>
</dbReference>
<dbReference type="PANTHER" id="PTHR36699:SF1">
    <property type="entry name" value="L,D-TRANSPEPTIDASE YAFK-RELATED"/>
    <property type="match status" value="1"/>
</dbReference>
<evidence type="ECO:0000256" key="5">
    <source>
        <dbReference type="ARBA" id="ARBA00022984"/>
    </source>
</evidence>
<organism evidence="9 10">
    <name type="scientific">Leptospira kemamanensis</name>
    <dbReference type="NCBI Taxonomy" id="2484942"/>
    <lineage>
        <taxon>Bacteria</taxon>
        <taxon>Pseudomonadati</taxon>
        <taxon>Spirochaetota</taxon>
        <taxon>Spirochaetia</taxon>
        <taxon>Leptospirales</taxon>
        <taxon>Leptospiraceae</taxon>
        <taxon>Leptospira</taxon>
    </lineage>
</organism>
<dbReference type="InterPro" id="IPR005490">
    <property type="entry name" value="LD_TPept_cat_dom"/>
</dbReference>
<comment type="similarity">
    <text evidence="2">Belongs to the YkuD family.</text>
</comment>
<dbReference type="PROSITE" id="PS52029">
    <property type="entry name" value="LD_TPASE"/>
    <property type="match status" value="1"/>
</dbReference>
<comment type="pathway">
    <text evidence="1 7">Cell wall biogenesis; peptidoglycan biosynthesis.</text>
</comment>
<feature type="domain" description="L,D-TPase catalytic" evidence="8">
    <location>
        <begin position="22"/>
        <end position="158"/>
    </location>
</feature>
<dbReference type="AlphaFoldDB" id="A0A4R9JUA3"/>
<keyword evidence="5 7" id="KW-0573">Peptidoglycan synthesis</keyword>
<proteinExistence type="inferred from homology"/>
<keyword evidence="3" id="KW-0808">Transferase</keyword>
<name>A0A4R9JUA3_9LEPT</name>
<dbReference type="GO" id="GO:0071555">
    <property type="term" value="P:cell wall organization"/>
    <property type="evidence" value="ECO:0007669"/>
    <property type="project" value="UniProtKB-UniRule"/>
</dbReference>
<evidence type="ECO:0000256" key="2">
    <source>
        <dbReference type="ARBA" id="ARBA00005992"/>
    </source>
</evidence>
<dbReference type="PANTHER" id="PTHR36699">
    <property type="entry name" value="LD-TRANSPEPTIDASE"/>
    <property type="match status" value="1"/>
</dbReference>
<keyword evidence="6 7" id="KW-0961">Cell wall biogenesis/degradation</keyword>
<dbReference type="GO" id="GO:0008360">
    <property type="term" value="P:regulation of cell shape"/>
    <property type="evidence" value="ECO:0007669"/>
    <property type="project" value="UniProtKB-UniRule"/>
</dbReference>
<dbReference type="GO" id="GO:0016740">
    <property type="term" value="F:transferase activity"/>
    <property type="evidence" value="ECO:0007669"/>
    <property type="project" value="UniProtKB-KW"/>
</dbReference>
<dbReference type="EMBL" id="RQGG01000018">
    <property type="protein sequence ID" value="TGL54487.1"/>
    <property type="molecule type" value="Genomic_DNA"/>
</dbReference>
<dbReference type="UniPathway" id="UPA00219"/>
<reference evidence="9" key="1">
    <citation type="journal article" date="2019" name="PLoS Negl. Trop. Dis.">
        <title>Revisiting the worldwide diversity of Leptospira species in the environment.</title>
        <authorList>
            <person name="Vincent A.T."/>
            <person name="Schiettekatte O."/>
            <person name="Bourhy P."/>
            <person name="Veyrier F.J."/>
            <person name="Picardeau M."/>
        </authorList>
    </citation>
    <scope>NUCLEOTIDE SEQUENCE [LARGE SCALE GENOMIC DNA]</scope>
    <source>
        <strain evidence="9">201702454</strain>
    </source>
</reference>
<dbReference type="GO" id="GO:0004180">
    <property type="term" value="F:carboxypeptidase activity"/>
    <property type="evidence" value="ECO:0007669"/>
    <property type="project" value="UniProtKB-ARBA"/>
</dbReference>
<dbReference type="Proteomes" id="UP000297609">
    <property type="component" value="Unassembled WGS sequence"/>
</dbReference>
<dbReference type="GO" id="GO:0009252">
    <property type="term" value="P:peptidoglycan biosynthetic process"/>
    <property type="evidence" value="ECO:0007669"/>
    <property type="project" value="UniProtKB-UniPathway"/>
</dbReference>
<evidence type="ECO:0000256" key="3">
    <source>
        <dbReference type="ARBA" id="ARBA00022679"/>
    </source>
</evidence>
<evidence type="ECO:0000259" key="8">
    <source>
        <dbReference type="PROSITE" id="PS52029"/>
    </source>
</evidence>
<gene>
    <name evidence="9" type="ORF">EHQ59_06825</name>
</gene>
<dbReference type="OrthoDB" id="9809748at2"/>
<protein>
    <submittedName>
        <fullName evidence="9">Peptidase</fullName>
    </submittedName>
</protein>
<accession>A0A4R9JUA3</accession>
<evidence type="ECO:0000313" key="10">
    <source>
        <dbReference type="Proteomes" id="UP000297609"/>
    </source>
</evidence>
<evidence type="ECO:0000256" key="1">
    <source>
        <dbReference type="ARBA" id="ARBA00004752"/>
    </source>
</evidence>
<evidence type="ECO:0000256" key="6">
    <source>
        <dbReference type="ARBA" id="ARBA00023316"/>
    </source>
</evidence>
<evidence type="ECO:0000313" key="9">
    <source>
        <dbReference type="EMBL" id="TGL54487.1"/>
    </source>
</evidence>
<evidence type="ECO:0000256" key="4">
    <source>
        <dbReference type="ARBA" id="ARBA00022960"/>
    </source>
</evidence>
<feature type="active site" description="Nucleophile" evidence="7">
    <location>
        <position position="134"/>
    </location>
</feature>